<proteinExistence type="predicted"/>
<evidence type="ECO:0000256" key="1">
    <source>
        <dbReference type="SAM" id="MobiDB-lite"/>
    </source>
</evidence>
<dbReference type="HOGENOM" id="CLU_139508_1_0_1"/>
<evidence type="ECO:0008006" key="4">
    <source>
        <dbReference type="Google" id="ProtNLM"/>
    </source>
</evidence>
<accession>G1Q920</accession>
<dbReference type="AlphaFoldDB" id="G1Q920"/>
<name>G1Q920_MYOLU</name>
<feature type="compositionally biased region" description="Basic residues" evidence="1">
    <location>
        <begin position="61"/>
        <end position="70"/>
    </location>
</feature>
<reference evidence="2 3" key="1">
    <citation type="journal article" date="2011" name="Nature">
        <title>A high-resolution map of human evolutionary constraint using 29 mammals.</title>
        <authorList>
            <person name="Lindblad-Toh K."/>
            <person name="Garber M."/>
            <person name="Zuk O."/>
            <person name="Lin M.F."/>
            <person name="Parker B.J."/>
            <person name="Washietl S."/>
            <person name="Kheradpour P."/>
            <person name="Ernst J."/>
            <person name="Jordan G."/>
            <person name="Mauceli E."/>
            <person name="Ward L.D."/>
            <person name="Lowe C.B."/>
            <person name="Holloway A.K."/>
            <person name="Clamp M."/>
            <person name="Gnerre S."/>
            <person name="Alfoldi J."/>
            <person name="Beal K."/>
            <person name="Chang J."/>
            <person name="Clawson H."/>
            <person name="Cuff J."/>
            <person name="Di Palma F."/>
            <person name="Fitzgerald S."/>
            <person name="Flicek P."/>
            <person name="Guttman M."/>
            <person name="Hubisz M.J."/>
            <person name="Jaffe D.B."/>
            <person name="Jungreis I."/>
            <person name="Kent W.J."/>
            <person name="Kostka D."/>
            <person name="Lara M."/>
            <person name="Martins A.L."/>
            <person name="Massingham T."/>
            <person name="Moltke I."/>
            <person name="Raney B.J."/>
            <person name="Rasmussen M.D."/>
            <person name="Robinson J."/>
            <person name="Stark A."/>
            <person name="Vilella A.J."/>
            <person name="Wen J."/>
            <person name="Xie X."/>
            <person name="Zody M.C."/>
            <person name="Baldwin J."/>
            <person name="Bloom T."/>
            <person name="Chin C.W."/>
            <person name="Heiman D."/>
            <person name="Nicol R."/>
            <person name="Nusbaum C."/>
            <person name="Young S."/>
            <person name="Wilkinson J."/>
            <person name="Worley K.C."/>
            <person name="Kovar C.L."/>
            <person name="Muzny D.M."/>
            <person name="Gibbs R.A."/>
            <person name="Cree A."/>
            <person name="Dihn H.H."/>
            <person name="Fowler G."/>
            <person name="Jhangiani S."/>
            <person name="Joshi V."/>
            <person name="Lee S."/>
            <person name="Lewis L.R."/>
            <person name="Nazareth L.V."/>
            <person name="Okwuonu G."/>
            <person name="Santibanez J."/>
            <person name="Warren W.C."/>
            <person name="Mardis E.R."/>
            <person name="Weinstock G.M."/>
            <person name="Wilson R.K."/>
            <person name="Delehaunty K."/>
            <person name="Dooling D."/>
            <person name="Fronik C."/>
            <person name="Fulton L."/>
            <person name="Fulton B."/>
            <person name="Graves T."/>
            <person name="Minx P."/>
            <person name="Sodergren E."/>
            <person name="Birney E."/>
            <person name="Margulies E.H."/>
            <person name="Herrero J."/>
            <person name="Green E.D."/>
            <person name="Haussler D."/>
            <person name="Siepel A."/>
            <person name="Goldman N."/>
            <person name="Pollard K.S."/>
            <person name="Pedersen J.S."/>
            <person name="Lander E.S."/>
            <person name="Kellis M."/>
        </authorList>
    </citation>
    <scope>NUCLEOTIDE SEQUENCE [LARGE SCALE GENOMIC DNA]</scope>
</reference>
<keyword evidence="3" id="KW-1185">Reference proteome</keyword>
<dbReference type="Gene3D" id="6.10.140.1730">
    <property type="match status" value="1"/>
</dbReference>
<evidence type="ECO:0000313" key="2">
    <source>
        <dbReference type="Ensembl" id="ENSMLUP00000020203.1"/>
    </source>
</evidence>
<dbReference type="InParanoid" id="G1Q920"/>
<dbReference type="EMBL" id="AAPE02028723">
    <property type="status" value="NOT_ANNOTATED_CDS"/>
    <property type="molecule type" value="Genomic_DNA"/>
</dbReference>
<organism evidence="2 3">
    <name type="scientific">Myotis lucifugus</name>
    <name type="common">Little brown bat</name>
    <dbReference type="NCBI Taxonomy" id="59463"/>
    <lineage>
        <taxon>Eukaryota</taxon>
        <taxon>Metazoa</taxon>
        <taxon>Chordata</taxon>
        <taxon>Craniata</taxon>
        <taxon>Vertebrata</taxon>
        <taxon>Euteleostomi</taxon>
        <taxon>Mammalia</taxon>
        <taxon>Eutheria</taxon>
        <taxon>Laurasiatheria</taxon>
        <taxon>Chiroptera</taxon>
        <taxon>Yangochiroptera</taxon>
        <taxon>Vespertilionidae</taxon>
        <taxon>Myotis</taxon>
    </lineage>
</organism>
<evidence type="ECO:0000313" key="3">
    <source>
        <dbReference type="Proteomes" id="UP000001074"/>
    </source>
</evidence>
<protein>
    <recommendedName>
        <fullName evidence="4">60S ribosomal protein L29</fullName>
    </recommendedName>
</protein>
<sequence length="117" mass="13158">YEYLKEVDSKFLRNMHFSEKHNKKGLKKLQTNNTKAMSARVEAIQAPQKPKEVKPKISKGSSHKHNRLPYRAHPKFGKCACAYKAKGLRLCRPKAKTKAAATAQPPMGAQAFIKAPE</sequence>
<dbReference type="GeneTree" id="ENSGT00390000007084"/>
<reference evidence="2" key="2">
    <citation type="submission" date="2025-08" db="UniProtKB">
        <authorList>
            <consortium name="Ensembl"/>
        </authorList>
    </citation>
    <scope>IDENTIFICATION</scope>
</reference>
<dbReference type="Ensembl" id="ENSMLUT00000027599.1">
    <property type="protein sequence ID" value="ENSMLUP00000020203.1"/>
    <property type="gene ID" value="ENSMLUG00000028079.1"/>
</dbReference>
<feature type="region of interest" description="Disordered" evidence="1">
    <location>
        <begin position="45"/>
        <end position="70"/>
    </location>
</feature>
<dbReference type="eggNOG" id="KOG3504">
    <property type="taxonomic scope" value="Eukaryota"/>
</dbReference>
<dbReference type="Proteomes" id="UP000001074">
    <property type="component" value="Unassembled WGS sequence"/>
</dbReference>
<dbReference type="STRING" id="59463.ENSMLUP00000020203"/>
<reference evidence="2" key="3">
    <citation type="submission" date="2025-09" db="UniProtKB">
        <authorList>
            <consortium name="Ensembl"/>
        </authorList>
    </citation>
    <scope>IDENTIFICATION</scope>
</reference>